<dbReference type="Proteomes" id="UP000321685">
    <property type="component" value="Unassembled WGS sequence"/>
</dbReference>
<dbReference type="InterPro" id="IPR050564">
    <property type="entry name" value="F420-G6PD/mer"/>
</dbReference>
<keyword evidence="1" id="KW-0560">Oxidoreductase</keyword>
<evidence type="ECO:0000259" key="2">
    <source>
        <dbReference type="Pfam" id="PF00296"/>
    </source>
</evidence>
<dbReference type="Pfam" id="PF00296">
    <property type="entry name" value="Bac_luciferase"/>
    <property type="match status" value="1"/>
</dbReference>
<comment type="caution">
    <text evidence="3">The sequence shown here is derived from an EMBL/GenBank/DDBJ whole genome shotgun (WGS) entry which is preliminary data.</text>
</comment>
<dbReference type="PANTHER" id="PTHR43244">
    <property type="match status" value="1"/>
</dbReference>
<dbReference type="InterPro" id="IPR036661">
    <property type="entry name" value="Luciferase-like_sf"/>
</dbReference>
<dbReference type="InterPro" id="IPR011251">
    <property type="entry name" value="Luciferase-like_dom"/>
</dbReference>
<protein>
    <recommendedName>
        <fullName evidence="2">Luciferase-like domain-containing protein</fullName>
    </recommendedName>
</protein>
<dbReference type="OrthoDB" id="7903015at2"/>
<name>A0A511DND3_9PSEU</name>
<dbReference type="RefSeq" id="WP_147114113.1">
    <property type="nucleotide sequence ID" value="NZ_BJVJ01000084.1"/>
</dbReference>
<dbReference type="SUPFAM" id="SSF51679">
    <property type="entry name" value="Bacterial luciferase-like"/>
    <property type="match status" value="1"/>
</dbReference>
<evidence type="ECO:0000256" key="1">
    <source>
        <dbReference type="ARBA" id="ARBA00023002"/>
    </source>
</evidence>
<sequence>MSVGVLFTQGLVTGDPHTVLGEILQQAEAADRLGFSHALTTEHKYSDEYFGSPLHLSFAIAARTQRVKVGTAIAIAPLYNPIELAQDSAMLDQLSGGRAWLGLGVGYMPVDYSTVGVSWDDRAQRFDETVRILREAHTSDRFSFADEVYSFEDVSVIPRPVQPTGVPLHLAAWTPGGIRRAGRLADGWITNALMSLDTMTAMAGQYREAAAAGGRDPHVTSIRFCWPYRDREAALEKFGDTALAMARTLFDYGAITDLPGVTSSDQITLEEFVRDRFVFGTPDECVDTIGRFRDQAGVDDFLMIFRYPTGPDNAAVLEAMELFGTEVLPQLDPAVDTAVVQA</sequence>
<dbReference type="AlphaFoldDB" id="A0A511DND3"/>
<organism evidence="3 4">
    <name type="scientific">Pseudonocardia sulfidoxydans NBRC 16205</name>
    <dbReference type="NCBI Taxonomy" id="1223511"/>
    <lineage>
        <taxon>Bacteria</taxon>
        <taxon>Bacillati</taxon>
        <taxon>Actinomycetota</taxon>
        <taxon>Actinomycetes</taxon>
        <taxon>Pseudonocardiales</taxon>
        <taxon>Pseudonocardiaceae</taxon>
        <taxon>Pseudonocardia</taxon>
    </lineage>
</organism>
<dbReference type="EMBL" id="BJVJ01000084">
    <property type="protein sequence ID" value="GEL26320.1"/>
    <property type="molecule type" value="Genomic_DNA"/>
</dbReference>
<dbReference type="Gene3D" id="3.20.20.30">
    <property type="entry name" value="Luciferase-like domain"/>
    <property type="match status" value="1"/>
</dbReference>
<feature type="domain" description="Luciferase-like" evidence="2">
    <location>
        <begin position="8"/>
        <end position="299"/>
    </location>
</feature>
<keyword evidence="4" id="KW-1185">Reference proteome</keyword>
<proteinExistence type="predicted"/>
<evidence type="ECO:0000313" key="3">
    <source>
        <dbReference type="EMBL" id="GEL26320.1"/>
    </source>
</evidence>
<evidence type="ECO:0000313" key="4">
    <source>
        <dbReference type="Proteomes" id="UP000321685"/>
    </source>
</evidence>
<gene>
    <name evidence="3" type="ORF">PSU4_52740</name>
</gene>
<dbReference type="GO" id="GO:0016705">
    <property type="term" value="F:oxidoreductase activity, acting on paired donors, with incorporation or reduction of molecular oxygen"/>
    <property type="evidence" value="ECO:0007669"/>
    <property type="project" value="InterPro"/>
</dbReference>
<accession>A0A511DND3</accession>
<reference evidence="3 4" key="1">
    <citation type="submission" date="2019-07" db="EMBL/GenBank/DDBJ databases">
        <title>Whole genome shotgun sequence of Pseudonocardia sulfidoxydans NBRC 16205.</title>
        <authorList>
            <person name="Hosoyama A."/>
            <person name="Uohara A."/>
            <person name="Ohji S."/>
            <person name="Ichikawa N."/>
        </authorList>
    </citation>
    <scope>NUCLEOTIDE SEQUENCE [LARGE SCALE GENOMIC DNA]</scope>
    <source>
        <strain evidence="3 4">NBRC 16205</strain>
    </source>
</reference>
<dbReference type="PANTHER" id="PTHR43244:SF1">
    <property type="entry name" value="5,10-METHYLENETETRAHYDROMETHANOPTERIN REDUCTASE"/>
    <property type="match status" value="1"/>
</dbReference>